<accession>Q2CEQ6</accession>
<dbReference type="InterPro" id="IPR029058">
    <property type="entry name" value="AB_hydrolase_fold"/>
</dbReference>
<dbReference type="InterPro" id="IPR051044">
    <property type="entry name" value="MAG_DAG_Lipase"/>
</dbReference>
<name>Q2CEQ6_OCEGH</name>
<feature type="domain" description="Serine aminopeptidase S33" evidence="1">
    <location>
        <begin position="40"/>
        <end position="292"/>
    </location>
</feature>
<dbReference type="OrthoDB" id="9788260at2"/>
<sequence length="309" mass="33860">MDPAPFHADVADGPDGGGAHWIVTRDGVRLRAGHWPCPGARGTVLLFTGRTEYIEKYGRAARALAERGFATATLDWRGQGLSARLRDDPLIGHVRRFADYQHDVAALLAHARTLGLPEPFHLLAHSMGGAIGLRALYEGLPVKGAAFSAPMWGIQLSASLRPLAWGLSTLARQLRFGHLYAPGQSGEPFLLRGAFELNTLTSDEEMFLYMQRQIQQHPDLALGGPSLHWLNEALGETRRLAARPAPSRPCVTFLGTDETIVDTARIRARMAGWSGGELVSIEGGRHEVLMETPRHRRAVFDRLAEEFGP</sequence>
<dbReference type="RefSeq" id="WP_007256524.1">
    <property type="nucleotide sequence ID" value="NZ_CH724108.1"/>
</dbReference>
<protein>
    <submittedName>
        <fullName evidence="2">Putative Esterase/lipase/thioesterase</fullName>
    </submittedName>
</protein>
<dbReference type="SUPFAM" id="SSF53474">
    <property type="entry name" value="alpha/beta-Hydrolases"/>
    <property type="match status" value="1"/>
</dbReference>
<keyword evidence="3" id="KW-1185">Reference proteome</keyword>
<dbReference type="PANTHER" id="PTHR11614">
    <property type="entry name" value="PHOSPHOLIPASE-RELATED"/>
    <property type="match status" value="1"/>
</dbReference>
<dbReference type="eggNOG" id="COG2267">
    <property type="taxonomic scope" value="Bacteria"/>
</dbReference>
<dbReference type="HOGENOM" id="CLU_026209_10_1_5"/>
<evidence type="ECO:0000313" key="2">
    <source>
        <dbReference type="EMBL" id="EAR51202.1"/>
    </source>
</evidence>
<dbReference type="STRING" id="314256.OG2516_15045"/>
<dbReference type="ESTHER" id="9rhob-q2ceq6">
    <property type="family name" value="Monoglyceridelipase_lysophospholip"/>
</dbReference>
<dbReference type="Proteomes" id="UP000003635">
    <property type="component" value="Unassembled WGS sequence"/>
</dbReference>
<proteinExistence type="predicted"/>
<dbReference type="InterPro" id="IPR022742">
    <property type="entry name" value="Hydrolase_4"/>
</dbReference>
<dbReference type="AlphaFoldDB" id="Q2CEQ6"/>
<dbReference type="Pfam" id="PF12146">
    <property type="entry name" value="Hydrolase_4"/>
    <property type="match status" value="1"/>
</dbReference>
<gene>
    <name evidence="2" type="ORF">OG2516_15045</name>
</gene>
<reference evidence="2 3" key="1">
    <citation type="journal article" date="2010" name="J. Bacteriol.">
        <title>Genome sequences of Oceanicola granulosus HTCC2516(T) and Oceanicola batsensis HTCC2597(TDelta).</title>
        <authorList>
            <person name="Thrash J.C."/>
            <person name="Cho J.C."/>
            <person name="Vergin K.L."/>
            <person name="Giovannoni S.J."/>
        </authorList>
    </citation>
    <scope>NUCLEOTIDE SEQUENCE [LARGE SCALE GENOMIC DNA]</scope>
    <source>
        <strain evidence="3">ATCC BAA-861 / DSM 15982 / KCTC 12143 / HTCC2516</strain>
    </source>
</reference>
<dbReference type="EMBL" id="AAOT01000016">
    <property type="protein sequence ID" value="EAR51202.1"/>
    <property type="molecule type" value="Genomic_DNA"/>
</dbReference>
<evidence type="ECO:0000313" key="3">
    <source>
        <dbReference type="Proteomes" id="UP000003635"/>
    </source>
</evidence>
<comment type="caution">
    <text evidence="2">The sequence shown here is derived from an EMBL/GenBank/DDBJ whole genome shotgun (WGS) entry which is preliminary data.</text>
</comment>
<organism evidence="2 3">
    <name type="scientific">Oceanicola granulosus (strain ATCC BAA-861 / DSM 15982 / KCTC 12143 / HTCC2516)</name>
    <dbReference type="NCBI Taxonomy" id="314256"/>
    <lineage>
        <taxon>Bacteria</taxon>
        <taxon>Pseudomonadati</taxon>
        <taxon>Pseudomonadota</taxon>
        <taxon>Alphaproteobacteria</taxon>
        <taxon>Rhodobacterales</taxon>
        <taxon>Roseobacteraceae</taxon>
        <taxon>Oceanicola</taxon>
    </lineage>
</organism>
<evidence type="ECO:0000259" key="1">
    <source>
        <dbReference type="Pfam" id="PF12146"/>
    </source>
</evidence>
<dbReference type="Gene3D" id="3.40.50.1820">
    <property type="entry name" value="alpha/beta hydrolase"/>
    <property type="match status" value="1"/>
</dbReference>